<dbReference type="PRINTS" id="PR00080">
    <property type="entry name" value="SDRFAMILY"/>
</dbReference>
<dbReference type="InterPro" id="IPR020904">
    <property type="entry name" value="Sc_DH/Rdtase_CS"/>
</dbReference>
<dbReference type="GO" id="GO:0006654">
    <property type="term" value="P:phosphatidic acid biosynthetic process"/>
    <property type="evidence" value="ECO:0007669"/>
    <property type="project" value="TreeGrafter"/>
</dbReference>
<reference evidence="8 9" key="1">
    <citation type="submission" date="2020-07" db="EMBL/GenBank/DDBJ databases">
        <title>Metarhizium humberi genome.</title>
        <authorList>
            <person name="Lysoe E."/>
        </authorList>
    </citation>
    <scope>NUCLEOTIDE SEQUENCE [LARGE SCALE GENOMIC DNA]</scope>
    <source>
        <strain evidence="8 9">ESALQ1638</strain>
    </source>
</reference>
<evidence type="ECO:0000256" key="5">
    <source>
        <dbReference type="ARBA" id="ARBA00046017"/>
    </source>
</evidence>
<accession>A0A9P8S2T3</accession>
<gene>
    <name evidence="8" type="ORF">MHUMG1_09446</name>
</gene>
<dbReference type="InterPro" id="IPR036291">
    <property type="entry name" value="NAD(P)-bd_dom_sf"/>
</dbReference>
<comment type="caution">
    <text evidence="8">The sequence shown here is derived from an EMBL/GenBank/DDBJ whole genome shotgun (WGS) entry which is preliminary data.</text>
</comment>
<dbReference type="GO" id="GO:0019433">
    <property type="term" value="P:triglyceride catabolic process"/>
    <property type="evidence" value="ECO:0007669"/>
    <property type="project" value="TreeGrafter"/>
</dbReference>
<evidence type="ECO:0000256" key="2">
    <source>
        <dbReference type="ARBA" id="ARBA00015194"/>
    </source>
</evidence>
<dbReference type="Pfam" id="PF00106">
    <property type="entry name" value="adh_short"/>
    <property type="match status" value="1"/>
</dbReference>
<keyword evidence="9" id="KW-1185">Reference proteome</keyword>
<feature type="transmembrane region" description="Helical" evidence="7">
    <location>
        <begin position="275"/>
        <end position="295"/>
    </location>
</feature>
<evidence type="ECO:0000256" key="7">
    <source>
        <dbReference type="SAM" id="Phobius"/>
    </source>
</evidence>
<keyword evidence="7" id="KW-0472">Membrane</keyword>
<comment type="similarity">
    <text evidence="1 6">Belongs to the short-chain dehydrogenases/reductases (SDR) family.</text>
</comment>
<comment type="function">
    <text evidence="5">Hydroxynaphthalene reductase-like protein; part of the Pks2 gene cluster that mediates the formation of infectious structures (appressoria), enabling these fungi to kill insects faster. The product of the Pks2 gene cluster is different from the one of Pks1 and has still not been identified.</text>
</comment>
<dbReference type="PROSITE" id="PS00061">
    <property type="entry name" value="ADH_SHORT"/>
    <property type="match status" value="1"/>
</dbReference>
<dbReference type="PRINTS" id="PR00081">
    <property type="entry name" value="GDHRDH"/>
</dbReference>
<evidence type="ECO:0000256" key="4">
    <source>
        <dbReference type="ARBA" id="ARBA00023002"/>
    </source>
</evidence>
<dbReference type="AlphaFoldDB" id="A0A9P8S2T3"/>
<dbReference type="InterPro" id="IPR002347">
    <property type="entry name" value="SDR_fam"/>
</dbReference>
<evidence type="ECO:0000256" key="1">
    <source>
        <dbReference type="ARBA" id="ARBA00006484"/>
    </source>
</evidence>
<keyword evidence="3" id="KW-0521">NADP</keyword>
<evidence type="ECO:0000256" key="6">
    <source>
        <dbReference type="RuleBase" id="RU000363"/>
    </source>
</evidence>
<keyword evidence="7" id="KW-0812">Transmembrane</keyword>
<dbReference type="GO" id="GO:0005811">
    <property type="term" value="C:lipid droplet"/>
    <property type="evidence" value="ECO:0007669"/>
    <property type="project" value="TreeGrafter"/>
</dbReference>
<organism evidence="8 9">
    <name type="scientific">Metarhizium humberi</name>
    <dbReference type="NCBI Taxonomy" id="2596975"/>
    <lineage>
        <taxon>Eukaryota</taxon>
        <taxon>Fungi</taxon>
        <taxon>Dikarya</taxon>
        <taxon>Ascomycota</taxon>
        <taxon>Pezizomycotina</taxon>
        <taxon>Sordariomycetes</taxon>
        <taxon>Hypocreomycetidae</taxon>
        <taxon>Hypocreales</taxon>
        <taxon>Clavicipitaceae</taxon>
        <taxon>Metarhizium</taxon>
    </lineage>
</organism>
<dbReference type="Gene3D" id="3.40.50.720">
    <property type="entry name" value="NAD(P)-binding Rossmann-like Domain"/>
    <property type="match status" value="1"/>
</dbReference>
<protein>
    <recommendedName>
        <fullName evidence="2">Hydroxynaphthalene reductase-like protein Arp2</fullName>
    </recommendedName>
</protein>
<dbReference type="GO" id="GO:0005783">
    <property type="term" value="C:endoplasmic reticulum"/>
    <property type="evidence" value="ECO:0007669"/>
    <property type="project" value="TreeGrafter"/>
</dbReference>
<keyword evidence="4" id="KW-0560">Oxidoreductase</keyword>
<sequence length="316" mass="33963">MAENTEGPQAGQKVALVTGAGVGGIGGALAVELHSAGYFVICAVRRPSSASELLRPGIVAIELDVSSTESVSAAAKKVSSLTNDKLHVLVNNAGSATHRPALDLDVDGVVASMFDVNVLGVMRMVKAFADLLINAKGCVVNIGSIAPIVPLVYSSAYNATKAALHAYGDALRMELKPLGYCAPLQFFFLLFPQTTSLTGCESRVDVVTVVTGGVKSNLGESFLREDSPSLPEGSRYLPVQNFWLHRVTMSQKGAMDTDEYARKIVGMIQKKSRPIWFWSGGSVSIAWFMYYFVPLRLRLFVMARRFGLIGKKLLGQ</sequence>
<evidence type="ECO:0000256" key="3">
    <source>
        <dbReference type="ARBA" id="ARBA00022857"/>
    </source>
</evidence>
<dbReference type="Proteomes" id="UP000764110">
    <property type="component" value="Unassembled WGS sequence"/>
</dbReference>
<name>A0A9P8S2T3_9HYPO</name>
<dbReference type="EMBL" id="JACEFI010000026">
    <property type="protein sequence ID" value="KAH0592801.1"/>
    <property type="molecule type" value="Genomic_DNA"/>
</dbReference>
<dbReference type="PANTHER" id="PTHR44169:SF6">
    <property type="entry name" value="NADPH-DEPENDENT 1-ACYLDIHYDROXYACETONE PHOSPHATE REDUCTASE"/>
    <property type="match status" value="1"/>
</dbReference>
<dbReference type="SUPFAM" id="SSF51735">
    <property type="entry name" value="NAD(P)-binding Rossmann-fold domains"/>
    <property type="match status" value="1"/>
</dbReference>
<evidence type="ECO:0000313" key="9">
    <source>
        <dbReference type="Proteomes" id="UP000764110"/>
    </source>
</evidence>
<dbReference type="GO" id="GO:0000140">
    <property type="term" value="F:acylglycerone-phosphate reductase (NADP+) activity"/>
    <property type="evidence" value="ECO:0007669"/>
    <property type="project" value="TreeGrafter"/>
</dbReference>
<dbReference type="PANTHER" id="PTHR44169">
    <property type="entry name" value="NADPH-DEPENDENT 1-ACYLDIHYDROXYACETONE PHOSPHATE REDUCTASE"/>
    <property type="match status" value="1"/>
</dbReference>
<proteinExistence type="inferred from homology"/>
<dbReference type="GO" id="GO:0004806">
    <property type="term" value="F:triacylglycerol lipase activity"/>
    <property type="evidence" value="ECO:0007669"/>
    <property type="project" value="TreeGrafter"/>
</dbReference>
<evidence type="ECO:0000313" key="8">
    <source>
        <dbReference type="EMBL" id="KAH0592801.1"/>
    </source>
</evidence>
<keyword evidence="7" id="KW-1133">Transmembrane helix</keyword>